<dbReference type="AlphaFoldDB" id="A0A381S0G9"/>
<evidence type="ECO:0000256" key="1">
    <source>
        <dbReference type="ARBA" id="ARBA00004571"/>
    </source>
</evidence>
<feature type="domain" description="TonB-dependent receptor-like beta-barrel" evidence="10">
    <location>
        <begin position="215"/>
        <end position="675"/>
    </location>
</feature>
<reference evidence="12" key="1">
    <citation type="submission" date="2018-05" db="EMBL/GenBank/DDBJ databases">
        <authorList>
            <person name="Lanie J.A."/>
            <person name="Ng W.-L."/>
            <person name="Kazmierczak K.M."/>
            <person name="Andrzejewski T.M."/>
            <person name="Davidsen T.M."/>
            <person name="Wayne K.J."/>
            <person name="Tettelin H."/>
            <person name="Glass J.I."/>
            <person name="Rusch D."/>
            <person name="Podicherti R."/>
            <person name="Tsui H.-C.T."/>
            <person name="Winkler M.E."/>
        </authorList>
    </citation>
    <scope>NUCLEOTIDE SEQUENCE</scope>
</reference>
<evidence type="ECO:0000256" key="8">
    <source>
        <dbReference type="ARBA" id="ARBA00023136"/>
    </source>
</evidence>
<dbReference type="GO" id="GO:0006826">
    <property type="term" value="P:iron ion transport"/>
    <property type="evidence" value="ECO:0007669"/>
    <property type="project" value="UniProtKB-KW"/>
</dbReference>
<comment type="subcellular location">
    <subcellularLocation>
        <location evidence="1">Cell outer membrane</location>
        <topology evidence="1">Multi-pass membrane protein</topology>
    </subcellularLocation>
</comment>
<protein>
    <recommendedName>
        <fullName evidence="13">TonB-dependent receptor plug domain-containing protein</fullName>
    </recommendedName>
</protein>
<dbReference type="InterPro" id="IPR036942">
    <property type="entry name" value="Beta-barrel_TonB_sf"/>
</dbReference>
<evidence type="ECO:0000256" key="3">
    <source>
        <dbReference type="ARBA" id="ARBA00022496"/>
    </source>
</evidence>
<dbReference type="InterPro" id="IPR039426">
    <property type="entry name" value="TonB-dep_rcpt-like"/>
</dbReference>
<evidence type="ECO:0000259" key="11">
    <source>
        <dbReference type="Pfam" id="PF07715"/>
    </source>
</evidence>
<feature type="domain" description="TonB-dependent receptor plug" evidence="11">
    <location>
        <begin position="40"/>
        <end position="145"/>
    </location>
</feature>
<evidence type="ECO:0000256" key="7">
    <source>
        <dbReference type="ARBA" id="ARBA00023077"/>
    </source>
</evidence>
<dbReference type="InterPro" id="IPR000531">
    <property type="entry name" value="Beta-barrel_TonB"/>
</dbReference>
<dbReference type="PANTHER" id="PTHR32552:SF81">
    <property type="entry name" value="TONB-DEPENDENT OUTER MEMBRANE RECEPTOR"/>
    <property type="match status" value="1"/>
</dbReference>
<keyword evidence="2" id="KW-0813">Transport</keyword>
<dbReference type="Pfam" id="PF07715">
    <property type="entry name" value="Plug"/>
    <property type="match status" value="1"/>
</dbReference>
<organism evidence="12">
    <name type="scientific">marine metagenome</name>
    <dbReference type="NCBI Taxonomy" id="408172"/>
    <lineage>
        <taxon>unclassified sequences</taxon>
        <taxon>metagenomes</taxon>
        <taxon>ecological metagenomes</taxon>
    </lineage>
</organism>
<dbReference type="InterPro" id="IPR012910">
    <property type="entry name" value="Plug_dom"/>
</dbReference>
<dbReference type="PROSITE" id="PS52016">
    <property type="entry name" value="TONB_DEPENDENT_REC_3"/>
    <property type="match status" value="1"/>
</dbReference>
<name>A0A381S0G9_9ZZZZ</name>
<dbReference type="SUPFAM" id="SSF56935">
    <property type="entry name" value="Porins"/>
    <property type="match status" value="1"/>
</dbReference>
<keyword evidence="7" id="KW-0798">TonB box</keyword>
<dbReference type="GO" id="GO:0009279">
    <property type="term" value="C:cell outer membrane"/>
    <property type="evidence" value="ECO:0007669"/>
    <property type="project" value="UniProtKB-SubCell"/>
</dbReference>
<evidence type="ECO:0000256" key="2">
    <source>
        <dbReference type="ARBA" id="ARBA00022448"/>
    </source>
</evidence>
<keyword evidence="3" id="KW-0410">Iron transport</keyword>
<evidence type="ECO:0000256" key="4">
    <source>
        <dbReference type="ARBA" id="ARBA00022692"/>
    </source>
</evidence>
<accession>A0A381S0G9</accession>
<feature type="non-terminal residue" evidence="12">
    <location>
        <position position="1"/>
    </location>
</feature>
<evidence type="ECO:0000259" key="10">
    <source>
        <dbReference type="Pfam" id="PF00593"/>
    </source>
</evidence>
<keyword evidence="5" id="KW-0408">Iron</keyword>
<dbReference type="Pfam" id="PF00593">
    <property type="entry name" value="TonB_dep_Rec_b-barrel"/>
    <property type="match status" value="1"/>
</dbReference>
<evidence type="ECO:0000256" key="6">
    <source>
        <dbReference type="ARBA" id="ARBA00023065"/>
    </source>
</evidence>
<evidence type="ECO:0000313" key="12">
    <source>
        <dbReference type="EMBL" id="SUZ97572.1"/>
    </source>
</evidence>
<keyword evidence="8" id="KW-0472">Membrane</keyword>
<sequence>VYQSIKKTIFIFSVIISTGLSGLEIEEIVVKAKLIESSLLKLPNSITIIRNEEINYSHANHLEDILYLAPNVNYSKGASRGKFIQIRGIGERSEFRDPVSYSVGILVDGIDMTGIGLSASTFDVGQIEILRGPQGTLYGANALAGLINVSSKIPTNDFSTEVELGLSEYGGKKISIIVSDTPNLNLGYRVGFKNYKSDGYINNTYLRKNNTDNIDETNFKAKFKWKKERLSLDLTAIYSDADNGYDSFSLDNNRKTLSDQPGHDRQETQALSLNFLYEFHDTSVFEGLISFAQSDLEYGFDEDWSYPGICDGAVCDKSMYGFDWWYSSFDNYRRGNKNVTLDMRYLSKTSHFPWVLGIYNRKQTIDLLRIYTYQADDFKSNLDTTNTAIYGQVDLPLLKKFIFSSGFRFERREAHYIDNNAPAPNDFVCIMIYPKPESCLFYNNFKTAEDLWGGKISLSYALNGETNFYALISRGYKTGGVNTDGSIKEDNRRYDTETMLNYELGIKRITANQKFIIHGSIFFQKRDDIQTKQSIVNSISDGVLGGVCPCSFTDYIGNAVSGKNYGIEIQADWFVNKELSFSTSIGLLDTEFDNYLSFSHKDADTNLAIPYNLEGRDQSHAPSYQYSISLHYQFDRNFFFKTSLEAKDSFYFSDRHNISSESYTLINLSAGYQNNLWEIILYSKNITDQDYQVRGFGSFGNDPRKFYAVEPYYQYGHPKVFGLNVRKYF</sequence>
<dbReference type="Gene3D" id="2.40.170.20">
    <property type="entry name" value="TonB-dependent receptor, beta-barrel domain"/>
    <property type="match status" value="1"/>
</dbReference>
<gene>
    <name evidence="12" type="ORF">METZ01_LOCUS50426</name>
</gene>
<dbReference type="EMBL" id="UINC01002522">
    <property type="protein sequence ID" value="SUZ97572.1"/>
    <property type="molecule type" value="Genomic_DNA"/>
</dbReference>
<evidence type="ECO:0008006" key="13">
    <source>
        <dbReference type="Google" id="ProtNLM"/>
    </source>
</evidence>
<keyword evidence="6" id="KW-0406">Ion transport</keyword>
<proteinExistence type="predicted"/>
<keyword evidence="9" id="KW-0998">Cell outer membrane</keyword>
<evidence type="ECO:0000256" key="5">
    <source>
        <dbReference type="ARBA" id="ARBA00023004"/>
    </source>
</evidence>
<evidence type="ECO:0000256" key="9">
    <source>
        <dbReference type="ARBA" id="ARBA00023237"/>
    </source>
</evidence>
<keyword evidence="4" id="KW-0812">Transmembrane</keyword>
<dbReference type="PANTHER" id="PTHR32552">
    <property type="entry name" value="FERRICHROME IRON RECEPTOR-RELATED"/>
    <property type="match status" value="1"/>
</dbReference>